<dbReference type="AlphaFoldDB" id="A0A061AZD2"/>
<gene>
    <name evidence="2" type="ORF">RHTO0S_07e05490g</name>
</gene>
<evidence type="ECO:0000313" key="2">
    <source>
        <dbReference type="EMBL" id="CDR42919.1"/>
    </source>
</evidence>
<proteinExistence type="predicted"/>
<evidence type="ECO:0000256" key="1">
    <source>
        <dbReference type="SAM" id="MobiDB-lite"/>
    </source>
</evidence>
<feature type="compositionally biased region" description="Low complexity" evidence="1">
    <location>
        <begin position="1"/>
        <end position="12"/>
    </location>
</feature>
<name>A0A061AZD2_RHOTO</name>
<feature type="region of interest" description="Disordered" evidence="1">
    <location>
        <begin position="1"/>
        <end position="27"/>
    </location>
</feature>
<sequence>MPSTASTSSHDPAPAPPPPDERIPLSSVPDVTKLFPPLIQDAIEDELDRNGDSAYYDEFEQLYWMYSGWDEERESFEREWDPLMIRMRDYNRKHLLVMNTGNVKARARLADEDAALEPILAQMNLRRKGPAGLAILRQRHFARHSVLDPQRRLMSLPSIRSRRAKWTQVAEAIRSCVHGLIDRSVLGL</sequence>
<organism evidence="2">
    <name type="scientific">Rhodotorula toruloides</name>
    <name type="common">Yeast</name>
    <name type="synonym">Rhodosporidium toruloides</name>
    <dbReference type="NCBI Taxonomy" id="5286"/>
    <lineage>
        <taxon>Eukaryota</taxon>
        <taxon>Fungi</taxon>
        <taxon>Dikarya</taxon>
        <taxon>Basidiomycota</taxon>
        <taxon>Pucciniomycotina</taxon>
        <taxon>Microbotryomycetes</taxon>
        <taxon>Sporidiobolales</taxon>
        <taxon>Sporidiobolaceae</taxon>
        <taxon>Rhodotorula</taxon>
    </lineage>
</organism>
<accession>A0A061AZD2</accession>
<reference evidence="2" key="1">
    <citation type="journal article" date="2014" name="Genome Announc.">
        <title>Draft genome sequence of Rhodosporidium toruloides CECT1137, an oleaginous yeast of biotechnological interest.</title>
        <authorList>
            <person name="Morin N."/>
            <person name="Calcas X."/>
            <person name="Devillers H."/>
            <person name="Durrens P."/>
            <person name="Sherman D.J."/>
            <person name="Nicaud J.-M."/>
            <person name="Neuveglise C."/>
        </authorList>
    </citation>
    <scope>NUCLEOTIDE SEQUENCE</scope>
    <source>
        <strain evidence="2">CECT1137</strain>
    </source>
</reference>
<dbReference type="EMBL" id="LK052942">
    <property type="protein sequence ID" value="CDR42919.1"/>
    <property type="molecule type" value="Genomic_DNA"/>
</dbReference>
<protein>
    <submittedName>
        <fullName evidence="2">RHTO0S07e05490g1_1</fullName>
    </submittedName>
</protein>